<evidence type="ECO:0000313" key="2">
    <source>
        <dbReference type="Proteomes" id="UP001500943"/>
    </source>
</evidence>
<evidence type="ECO:0000313" key="1">
    <source>
        <dbReference type="EMBL" id="GAA1214903.1"/>
    </source>
</evidence>
<comment type="caution">
    <text evidence="1">The sequence shown here is derived from an EMBL/GenBank/DDBJ whole genome shotgun (WGS) entry which is preliminary data.</text>
</comment>
<dbReference type="InterPro" id="IPR027417">
    <property type="entry name" value="P-loop_NTPase"/>
</dbReference>
<sequence>MFATSHASSAAEAISGLISQFPGTEQNQIATALSQALTAVVVQRLVPTTNGRLAPARELLLNTTSISSKIRDMSFSSLTQALKLREGMYTFEDELAMLWARDMISTEMAYKYSNDRIEMKSKLDFASTNKAEVAAASNRTIIGMNEMLGRASTTPA</sequence>
<keyword evidence="2" id="KW-1185">Reference proteome</keyword>
<dbReference type="EMBL" id="BAAAKW010000025">
    <property type="protein sequence ID" value="GAA1214903.1"/>
    <property type="molecule type" value="Genomic_DNA"/>
</dbReference>
<dbReference type="SUPFAM" id="SSF52540">
    <property type="entry name" value="P-loop containing nucleoside triphosphate hydrolases"/>
    <property type="match status" value="1"/>
</dbReference>
<protein>
    <submittedName>
        <fullName evidence="1">Uncharacterized protein</fullName>
    </submittedName>
</protein>
<accession>A0ABP4G7D4</accession>
<name>A0ABP4G7D4_9MICO</name>
<gene>
    <name evidence="1" type="ORF">GCM10009655_12640</name>
</gene>
<organism evidence="1 2">
    <name type="scientific">Rhodoglobus aureus</name>
    <dbReference type="NCBI Taxonomy" id="191497"/>
    <lineage>
        <taxon>Bacteria</taxon>
        <taxon>Bacillati</taxon>
        <taxon>Actinomycetota</taxon>
        <taxon>Actinomycetes</taxon>
        <taxon>Micrococcales</taxon>
        <taxon>Microbacteriaceae</taxon>
        <taxon>Rhodoglobus</taxon>
    </lineage>
</organism>
<reference evidence="2" key="1">
    <citation type="journal article" date="2019" name="Int. J. Syst. Evol. Microbiol.">
        <title>The Global Catalogue of Microorganisms (GCM) 10K type strain sequencing project: providing services to taxonomists for standard genome sequencing and annotation.</title>
        <authorList>
            <consortium name="The Broad Institute Genomics Platform"/>
            <consortium name="The Broad Institute Genome Sequencing Center for Infectious Disease"/>
            <person name="Wu L."/>
            <person name="Ma J."/>
        </authorList>
    </citation>
    <scope>NUCLEOTIDE SEQUENCE [LARGE SCALE GENOMIC DNA]</scope>
    <source>
        <strain evidence="2">JCM 12762</strain>
    </source>
</reference>
<dbReference type="Gene3D" id="3.40.50.300">
    <property type="entry name" value="P-loop containing nucleotide triphosphate hydrolases"/>
    <property type="match status" value="1"/>
</dbReference>
<dbReference type="Proteomes" id="UP001500943">
    <property type="component" value="Unassembled WGS sequence"/>
</dbReference>
<proteinExistence type="predicted"/>